<accession>A0A4X1TAD8</accession>
<feature type="compositionally biased region" description="Low complexity" evidence="1">
    <location>
        <begin position="86"/>
        <end position="98"/>
    </location>
</feature>
<evidence type="ECO:0000256" key="1">
    <source>
        <dbReference type="SAM" id="MobiDB-lite"/>
    </source>
</evidence>
<dbReference type="AlphaFoldDB" id="A0A4X1TAD8"/>
<feature type="region of interest" description="Disordered" evidence="1">
    <location>
        <begin position="1"/>
        <end position="30"/>
    </location>
</feature>
<feature type="compositionally biased region" description="Basic and acidic residues" evidence="1">
    <location>
        <begin position="132"/>
        <end position="144"/>
    </location>
</feature>
<evidence type="ECO:0000313" key="3">
    <source>
        <dbReference type="Proteomes" id="UP000314985"/>
    </source>
</evidence>
<sequence>MADAKALEQKNHGVSLQSLSPQAGPVSSHPITCLSHSMTVILSPLRKSASAPHGPWTNLEALAWPSLEPRGPRSARAQPSQDVPEPGSSCTPPTSASPHSPPPHPRGCLALRPGWDLSCSVSRTGPGSLGREQGERTQTHRPDKGSQLLTERARDTPRGGRRDFTQAPAVGRDPTRTPGFKGRAGVSRWLSQLSI</sequence>
<reference evidence="2 3" key="1">
    <citation type="submission" date="2017-08" db="EMBL/GenBank/DDBJ databases">
        <title>USMARCv1.0.</title>
        <authorList>
            <person name="Hannum G.I."/>
            <person name="Koren S."/>
            <person name="Schroeder S.G."/>
            <person name="Chin S.C."/>
            <person name="Nonneman D.J."/>
            <person name="Becker S.A."/>
            <person name="Rosen B.D."/>
            <person name="Bickhart D.M."/>
            <person name="Putnam N.H."/>
            <person name="Green R.E."/>
            <person name="Tuggle C.K."/>
            <person name="Liu H."/>
            <person name="Rohrer G.A."/>
            <person name="Warr A."/>
            <person name="Hall R."/>
            <person name="Kim K."/>
            <person name="Hume D.A."/>
            <person name="Talbot R."/>
            <person name="Chow W."/>
            <person name="Howe K."/>
            <person name="Schwartz A.S."/>
            <person name="Watson M."/>
            <person name="Archibald A.L."/>
            <person name="Phillippy A.M."/>
            <person name="Smith T.P.L."/>
        </authorList>
    </citation>
    <scope>NUCLEOTIDE SEQUENCE [LARGE SCALE GENOMIC DNA]</scope>
</reference>
<organism evidence="2 3">
    <name type="scientific">Sus scrofa</name>
    <name type="common">Pig</name>
    <dbReference type="NCBI Taxonomy" id="9823"/>
    <lineage>
        <taxon>Eukaryota</taxon>
        <taxon>Metazoa</taxon>
        <taxon>Chordata</taxon>
        <taxon>Craniata</taxon>
        <taxon>Vertebrata</taxon>
        <taxon>Euteleostomi</taxon>
        <taxon>Mammalia</taxon>
        <taxon>Eutheria</taxon>
        <taxon>Laurasiatheria</taxon>
        <taxon>Artiodactyla</taxon>
        <taxon>Suina</taxon>
        <taxon>Suidae</taxon>
        <taxon>Sus</taxon>
    </lineage>
</organism>
<feature type="compositionally biased region" description="Polar residues" evidence="1">
    <location>
        <begin position="12"/>
        <end position="21"/>
    </location>
</feature>
<dbReference type="Proteomes" id="UP000314985">
    <property type="component" value="Chromosome 17"/>
</dbReference>
<feature type="compositionally biased region" description="Basic and acidic residues" evidence="1">
    <location>
        <begin position="151"/>
        <end position="164"/>
    </location>
</feature>
<feature type="compositionally biased region" description="Basic and acidic residues" evidence="1">
    <location>
        <begin position="1"/>
        <end position="11"/>
    </location>
</feature>
<proteinExistence type="predicted"/>
<dbReference type="Ensembl" id="ENSSSCT00070014866.1">
    <property type="protein sequence ID" value="ENSSSCP00070012296.1"/>
    <property type="gene ID" value="ENSSSCG00070007699.1"/>
</dbReference>
<evidence type="ECO:0000313" key="2">
    <source>
        <dbReference type="Ensembl" id="ENSSSCP00070012296.1"/>
    </source>
</evidence>
<feature type="region of interest" description="Disordered" evidence="1">
    <location>
        <begin position="67"/>
        <end position="195"/>
    </location>
</feature>
<protein>
    <submittedName>
        <fullName evidence="2">Uncharacterized protein</fullName>
    </submittedName>
</protein>
<name>A0A4X1TAD8_PIG</name>
<reference evidence="2" key="2">
    <citation type="submission" date="2025-08" db="UniProtKB">
        <authorList>
            <consortium name="Ensembl"/>
        </authorList>
    </citation>
    <scope>IDENTIFICATION</scope>
</reference>